<evidence type="ECO:0000256" key="1">
    <source>
        <dbReference type="ARBA" id="ARBA00007068"/>
    </source>
</evidence>
<keyword evidence="2" id="KW-0378">Hydrolase</keyword>
<dbReference type="InterPro" id="IPR005321">
    <property type="entry name" value="Peptidase_S58_DmpA"/>
</dbReference>
<dbReference type="Proteomes" id="UP000662904">
    <property type="component" value="Chromosome"/>
</dbReference>
<dbReference type="GO" id="GO:0004177">
    <property type="term" value="F:aminopeptidase activity"/>
    <property type="evidence" value="ECO:0007669"/>
    <property type="project" value="UniProtKB-KW"/>
</dbReference>
<accession>A0A8A0RN15</accession>
<sequence>MKKRENTILDVPGIKVGQSSDLKALTGCTVVLCENGAVCGVDVRGGAPGSRETDLLRPENLVEKVHAVFFAGGSAFGLDGASGVMQYLEEKGIGFDVGVTHVPIVPASVLFDLTVGSHEVRPDKEMAYKACLSATDEYVEQGNVGAGTGATVGKILGMKNCMKSGLGTSSKKVGELVVGAIVAVNAFGDVINPGTGEIIAGALKDNSEEFADTLQVLEGFEIKKESKNVFIGNTTIGLVATNASLTKAEAKKVASMAHNGFAKTIRPCHTMFDGDTIYALSTSNLKADINLVGSLACEVMAQAVISAVINAEGIAGLKSYTDIKNRKEKMNS</sequence>
<dbReference type="EC" id="3.4.11.-" evidence="2"/>
<dbReference type="CDD" id="cd02252">
    <property type="entry name" value="nylC_like"/>
    <property type="match status" value="1"/>
</dbReference>
<comment type="similarity">
    <text evidence="1">Belongs to the peptidase S58 family.</text>
</comment>
<reference evidence="2" key="1">
    <citation type="submission" date="2020-07" db="EMBL/GenBank/DDBJ databases">
        <title>Koleobacter methoxysyntrophicus gen. nov., sp. nov., a novel anaerobic bacterium isolated from deep subsurface oil field and proposal of Koleobacterales ord. nov. in the phylum Firmicutes.</title>
        <authorList>
            <person name="Sakamoto S."/>
            <person name="Tamaki H."/>
        </authorList>
    </citation>
    <scope>NUCLEOTIDE SEQUENCE</scope>
    <source>
        <strain evidence="2">NRmbB1</strain>
    </source>
</reference>
<keyword evidence="2" id="KW-0645">Protease</keyword>
<dbReference type="PANTHER" id="PTHR36512:SF3">
    <property type="entry name" value="BLR5678 PROTEIN"/>
    <property type="match status" value="1"/>
</dbReference>
<name>A0A8A0RN15_9FIRM</name>
<dbReference type="KEGG" id="kme:H0A61_01633"/>
<dbReference type="EMBL" id="CP059066">
    <property type="protein sequence ID" value="QSQ09272.1"/>
    <property type="molecule type" value="Genomic_DNA"/>
</dbReference>
<organism evidence="2 3">
    <name type="scientific">Koleobacter methoxysyntrophicus</name>
    <dbReference type="NCBI Taxonomy" id="2751313"/>
    <lineage>
        <taxon>Bacteria</taxon>
        <taxon>Bacillati</taxon>
        <taxon>Bacillota</taxon>
        <taxon>Clostridia</taxon>
        <taxon>Koleobacterales</taxon>
        <taxon>Koleobacteraceae</taxon>
        <taxon>Koleobacter</taxon>
    </lineage>
</organism>
<dbReference type="Pfam" id="PF03576">
    <property type="entry name" value="Peptidase_S58"/>
    <property type="match status" value="1"/>
</dbReference>
<dbReference type="RefSeq" id="WP_206706632.1">
    <property type="nucleotide sequence ID" value="NZ_CP059066.1"/>
</dbReference>
<keyword evidence="2" id="KW-0031">Aminopeptidase</keyword>
<dbReference type="SUPFAM" id="SSF56266">
    <property type="entry name" value="DmpA/ArgJ-like"/>
    <property type="match status" value="1"/>
</dbReference>
<gene>
    <name evidence="2" type="ORF">H0A61_01633</name>
</gene>
<evidence type="ECO:0000313" key="2">
    <source>
        <dbReference type="EMBL" id="QSQ09272.1"/>
    </source>
</evidence>
<dbReference type="PANTHER" id="PTHR36512">
    <property type="entry name" value="D-AMINOPEPTIDASE"/>
    <property type="match status" value="1"/>
</dbReference>
<dbReference type="InterPro" id="IPR016117">
    <property type="entry name" value="ArgJ-like_dom_sf"/>
</dbReference>
<protein>
    <submittedName>
        <fullName evidence="2">Putative aminopeptidase</fullName>
        <ecNumber evidence="2">3.4.11.-</ecNumber>
    </submittedName>
</protein>
<proteinExistence type="inferred from homology"/>
<dbReference type="AlphaFoldDB" id="A0A8A0RN15"/>
<evidence type="ECO:0000313" key="3">
    <source>
        <dbReference type="Proteomes" id="UP000662904"/>
    </source>
</evidence>
<dbReference type="Gene3D" id="3.60.70.12">
    <property type="entry name" value="L-amino peptidase D-ALA esterase/amidase"/>
    <property type="match status" value="1"/>
</dbReference>
<keyword evidence="3" id="KW-1185">Reference proteome</keyword>